<accession>A0ABT3FTJ6</accession>
<dbReference type="RefSeq" id="WP_264502858.1">
    <property type="nucleotide sequence ID" value="NZ_JAPDDS010000013.1"/>
</dbReference>
<protein>
    <submittedName>
        <fullName evidence="1">Uncharacterized protein</fullName>
    </submittedName>
</protein>
<comment type="caution">
    <text evidence="1">The sequence shown here is derived from an EMBL/GenBank/DDBJ whole genome shotgun (WGS) entry which is preliminary data.</text>
</comment>
<evidence type="ECO:0000313" key="1">
    <source>
        <dbReference type="EMBL" id="MCW1886903.1"/>
    </source>
</evidence>
<dbReference type="PROSITE" id="PS51257">
    <property type="entry name" value="PROKAR_LIPOPROTEIN"/>
    <property type="match status" value="1"/>
</dbReference>
<sequence length="330" mass="34428">MKSLHTKAVLSAALLAGCFEARGIELFSDNFNVDDTENFDGAPTSGRLGGTASAETSLQAFTVQQAITGGALDLRANQFATGGVRFGGSPRYDWAGSTTGADILAAGGFTVSFDWSFADNTSPSWVGFAVGTADNDAFVIDAANDHALLLRMNGQNERFDNRANLGFSGNTFTTSEGANTRKVLIKYLFDSFADGTNVNVIASVDGQEVVNDTFQWDGNLGALRMELAADAAGHLVDNLVIATAPGTGTGNGTPPVITAAGSVDGSYHISFNGEASTTYNVRGSTDLQSFPIDHGTVTTDTGGAGDVVIPLVPGEEKHFYRIEEIEGSEP</sequence>
<proteinExistence type="predicted"/>
<gene>
    <name evidence="1" type="ORF">OKA04_19340</name>
</gene>
<name>A0ABT3FTJ6_9BACT</name>
<dbReference type="Proteomes" id="UP001207930">
    <property type="component" value="Unassembled WGS sequence"/>
</dbReference>
<reference evidence="1 2" key="1">
    <citation type="submission" date="2022-10" db="EMBL/GenBank/DDBJ databases">
        <title>Luteolibacter flavescens strain MCCC 1K03193, whole genome shotgun sequencing project.</title>
        <authorList>
            <person name="Zhao G."/>
            <person name="Shen L."/>
        </authorList>
    </citation>
    <scope>NUCLEOTIDE SEQUENCE [LARGE SCALE GENOMIC DNA]</scope>
    <source>
        <strain evidence="1 2">MCCC 1K03193</strain>
    </source>
</reference>
<dbReference type="EMBL" id="JAPDDS010000013">
    <property type="protein sequence ID" value="MCW1886903.1"/>
    <property type="molecule type" value="Genomic_DNA"/>
</dbReference>
<keyword evidence="2" id="KW-1185">Reference proteome</keyword>
<evidence type="ECO:0000313" key="2">
    <source>
        <dbReference type="Proteomes" id="UP001207930"/>
    </source>
</evidence>
<organism evidence="1 2">
    <name type="scientific">Luteolibacter flavescens</name>
    <dbReference type="NCBI Taxonomy" id="1859460"/>
    <lineage>
        <taxon>Bacteria</taxon>
        <taxon>Pseudomonadati</taxon>
        <taxon>Verrucomicrobiota</taxon>
        <taxon>Verrucomicrobiia</taxon>
        <taxon>Verrucomicrobiales</taxon>
        <taxon>Verrucomicrobiaceae</taxon>
        <taxon>Luteolibacter</taxon>
    </lineage>
</organism>